<dbReference type="EMBL" id="MFGO01000039">
    <property type="protein sequence ID" value="OGF39986.1"/>
    <property type="molecule type" value="Genomic_DNA"/>
</dbReference>
<dbReference type="Pfam" id="PF04463">
    <property type="entry name" value="2-thiour_desulf"/>
    <property type="match status" value="1"/>
</dbReference>
<sequence length="137" mass="14802">MKLCSACLLGIDCRYNQKGKPNDKIIQMAKDELLIPVCPEQLGGLATPRAVAEIKDGRVINQDGKDVTAEFRQGAGEVLKIAKFYDIRGAILKQKSPSCGCGKIYDGTFSGVVIEGDGLTTKLLKENGIKVETEDDL</sequence>
<reference evidence="1 2" key="1">
    <citation type="journal article" date="2016" name="Nat. Commun.">
        <title>Thousands of microbial genomes shed light on interconnected biogeochemical processes in an aquifer system.</title>
        <authorList>
            <person name="Anantharaman K."/>
            <person name="Brown C.T."/>
            <person name="Hug L.A."/>
            <person name="Sharon I."/>
            <person name="Castelle C.J."/>
            <person name="Probst A.J."/>
            <person name="Thomas B.C."/>
            <person name="Singh A."/>
            <person name="Wilkins M.J."/>
            <person name="Karaoz U."/>
            <person name="Brodie E.L."/>
            <person name="Williams K.H."/>
            <person name="Hubbard S.S."/>
            <person name="Banfield J.F."/>
        </authorList>
    </citation>
    <scope>NUCLEOTIDE SEQUENCE [LARGE SCALE GENOMIC DNA]</scope>
</reference>
<evidence type="ECO:0000313" key="1">
    <source>
        <dbReference type="EMBL" id="OGF39986.1"/>
    </source>
</evidence>
<protein>
    <submittedName>
        <fullName evidence="1">Purine-nucleoside phosphorylase</fullName>
    </submittedName>
</protein>
<organism evidence="1 2">
    <name type="scientific">Candidatus Falkowbacteria bacterium RIFOXYD2_FULL_34_120</name>
    <dbReference type="NCBI Taxonomy" id="1798007"/>
    <lineage>
        <taxon>Bacteria</taxon>
        <taxon>Candidatus Falkowiibacteriota</taxon>
    </lineage>
</organism>
<dbReference type="Proteomes" id="UP000177579">
    <property type="component" value="Unassembled WGS sequence"/>
</dbReference>
<proteinExistence type="predicted"/>
<dbReference type="AlphaFoldDB" id="A0A1F5TM96"/>
<dbReference type="PANTHER" id="PTHR30087">
    <property type="entry name" value="INNER MEMBRANE PROTEIN"/>
    <property type="match status" value="1"/>
</dbReference>
<comment type="caution">
    <text evidence="1">The sequence shown here is derived from an EMBL/GenBank/DDBJ whole genome shotgun (WGS) entry which is preliminary data.</text>
</comment>
<dbReference type="PANTHER" id="PTHR30087:SF1">
    <property type="entry name" value="HYPOTHETICAL CYTOSOLIC PROTEIN"/>
    <property type="match status" value="1"/>
</dbReference>
<name>A0A1F5TM96_9BACT</name>
<dbReference type="InterPro" id="IPR007553">
    <property type="entry name" value="2-thiour_desulf"/>
</dbReference>
<evidence type="ECO:0000313" key="2">
    <source>
        <dbReference type="Proteomes" id="UP000177579"/>
    </source>
</evidence>
<accession>A0A1F5TM96</accession>
<gene>
    <name evidence="1" type="ORF">A2531_02050</name>
</gene>